<dbReference type="PIRSF" id="PIRSF006221">
    <property type="entry name" value="Ketosamine-3-kinase"/>
    <property type="match status" value="1"/>
</dbReference>
<dbReference type="Gene3D" id="3.90.1200.10">
    <property type="match status" value="1"/>
</dbReference>
<gene>
    <name evidence="2" type="ordered locus">Cyan7425_1894</name>
</gene>
<organism evidence="2">
    <name type="scientific">Cyanothece sp. (strain PCC 7425 / ATCC 29141)</name>
    <dbReference type="NCBI Taxonomy" id="395961"/>
    <lineage>
        <taxon>Bacteria</taxon>
        <taxon>Bacillati</taxon>
        <taxon>Cyanobacteriota</taxon>
        <taxon>Cyanophyceae</taxon>
        <taxon>Gomontiellales</taxon>
        <taxon>Cyanothecaceae</taxon>
        <taxon>Cyanothece</taxon>
    </lineage>
</organism>
<dbReference type="PANTHER" id="PTHR12149">
    <property type="entry name" value="FRUCTOSAMINE 3 KINASE-RELATED PROTEIN"/>
    <property type="match status" value="1"/>
</dbReference>
<protein>
    <submittedName>
        <fullName evidence="2">Fructosamine kinase</fullName>
    </submittedName>
</protein>
<dbReference type="GO" id="GO:0016301">
    <property type="term" value="F:kinase activity"/>
    <property type="evidence" value="ECO:0007669"/>
    <property type="project" value="UniProtKB-UniRule"/>
</dbReference>
<dbReference type="SUPFAM" id="SSF56112">
    <property type="entry name" value="Protein kinase-like (PK-like)"/>
    <property type="match status" value="1"/>
</dbReference>
<dbReference type="InterPro" id="IPR011009">
    <property type="entry name" value="Kinase-like_dom_sf"/>
</dbReference>
<keyword evidence="1" id="KW-0808">Transferase</keyword>
<dbReference type="KEGG" id="cyn:Cyan7425_1894"/>
<dbReference type="PANTHER" id="PTHR12149:SF8">
    <property type="entry name" value="PROTEIN-RIBULOSAMINE 3-KINASE"/>
    <property type="match status" value="1"/>
</dbReference>
<dbReference type="HOGENOM" id="CLU_036517_0_1_3"/>
<name>B8HSF5_CYAP4</name>
<reference evidence="2" key="1">
    <citation type="submission" date="2009-01" db="EMBL/GenBank/DDBJ databases">
        <title>Complete sequence of chromosome Cyanothece sp. PCC 7425.</title>
        <authorList>
            <consortium name="US DOE Joint Genome Institute"/>
            <person name="Lucas S."/>
            <person name="Copeland A."/>
            <person name="Lapidus A."/>
            <person name="Glavina del Rio T."/>
            <person name="Dalin E."/>
            <person name="Tice H."/>
            <person name="Bruce D."/>
            <person name="Goodwin L."/>
            <person name="Pitluck S."/>
            <person name="Sims D."/>
            <person name="Meineke L."/>
            <person name="Brettin T."/>
            <person name="Detter J.C."/>
            <person name="Han C."/>
            <person name="Larimer F."/>
            <person name="Land M."/>
            <person name="Hauser L."/>
            <person name="Kyrpides N."/>
            <person name="Ovchinnikova G."/>
            <person name="Liberton M."/>
            <person name="Stoeckel J."/>
            <person name="Banerjee A."/>
            <person name="Singh A."/>
            <person name="Page L."/>
            <person name="Sato H."/>
            <person name="Zhao L."/>
            <person name="Sherman L."/>
            <person name="Pakrasi H."/>
            <person name="Richardson P."/>
        </authorList>
    </citation>
    <scope>NUCLEOTIDE SEQUENCE</scope>
    <source>
        <strain evidence="2">PCC 7425</strain>
    </source>
</reference>
<dbReference type="Pfam" id="PF03881">
    <property type="entry name" value="Fructosamin_kin"/>
    <property type="match status" value="1"/>
</dbReference>
<dbReference type="EMBL" id="CP001344">
    <property type="protein sequence ID" value="ACL44261.1"/>
    <property type="molecule type" value="Genomic_DNA"/>
</dbReference>
<dbReference type="Gene3D" id="3.30.200.20">
    <property type="entry name" value="Phosphorylase Kinase, domain 1"/>
    <property type="match status" value="1"/>
</dbReference>
<accession>B8HSF5</accession>
<sequence>MNHLWRDIALHIGQVLGRTFVVQEHRPVGGGSINSTYVLTGEEHTYFVKLNQAQYLPAFTAEVLGLNYIAQTATIRVPQPLCTGTTGDYSYLVMEWLPLNGRGDWAELGRQLARLHQQGRSDQFGWFENNTIGSTPQLNSWTADWCTFFSQQRIAYQFQLAKRRGGHFPRGQELLQSIPRLLSEHQPFPSLVHGDLWSGNAGFTASGEPVIFDPAAYFGDREVDLAMTELFGGFPPQFYQGYEEIFPLNVGYQKRKILYNLYHILNHFNLFGSSYAAQANRMIEQILRA</sequence>
<comment type="similarity">
    <text evidence="1">Belongs to the fructosamine kinase family.</text>
</comment>
<evidence type="ECO:0000256" key="1">
    <source>
        <dbReference type="PIRNR" id="PIRNR006221"/>
    </source>
</evidence>
<evidence type="ECO:0000313" key="2">
    <source>
        <dbReference type="EMBL" id="ACL44261.1"/>
    </source>
</evidence>
<dbReference type="InterPro" id="IPR016477">
    <property type="entry name" value="Fructo-/Ketosamine-3-kinase"/>
</dbReference>
<dbReference type="AlphaFoldDB" id="B8HSF5"/>
<dbReference type="STRING" id="395961.Cyan7425_1894"/>
<dbReference type="eggNOG" id="COG3001">
    <property type="taxonomic scope" value="Bacteria"/>
</dbReference>
<proteinExistence type="inferred from homology"/>
<dbReference type="OrthoDB" id="5291879at2"/>
<keyword evidence="1 2" id="KW-0418">Kinase</keyword>